<reference evidence="2 3" key="1">
    <citation type="submission" date="2019-06" db="EMBL/GenBank/DDBJ databases">
        <authorList>
            <person name="Li F."/>
        </authorList>
    </citation>
    <scope>NUCLEOTIDE SEQUENCE [LARGE SCALE GENOMIC DNA]</scope>
    <source>
        <strain evidence="2 3">10F1D-1</strain>
    </source>
</reference>
<dbReference type="AlphaFoldDB" id="A0A506Y289"/>
<proteinExistence type="predicted"/>
<evidence type="ECO:0008006" key="4">
    <source>
        <dbReference type="Google" id="ProtNLM"/>
    </source>
</evidence>
<name>A0A506Y289_9MICO</name>
<evidence type="ECO:0000313" key="3">
    <source>
        <dbReference type="Proteomes" id="UP000316252"/>
    </source>
</evidence>
<dbReference type="OrthoDB" id="5079845at2"/>
<dbReference type="EMBL" id="VHQG01000002">
    <property type="protein sequence ID" value="TPW76013.1"/>
    <property type="molecule type" value="Genomic_DNA"/>
</dbReference>
<keyword evidence="3" id="KW-1185">Reference proteome</keyword>
<feature type="transmembrane region" description="Helical" evidence="1">
    <location>
        <begin position="16"/>
        <end position="35"/>
    </location>
</feature>
<keyword evidence="1" id="KW-0812">Transmembrane</keyword>
<protein>
    <recommendedName>
        <fullName evidence="4">DUF4381 domain-containing protein</fullName>
    </recommendedName>
</protein>
<keyword evidence="1" id="KW-0472">Membrane</keyword>
<dbReference type="Proteomes" id="UP000316252">
    <property type="component" value="Unassembled WGS sequence"/>
</dbReference>
<dbReference type="RefSeq" id="WP_141163370.1">
    <property type="nucleotide sequence ID" value="NZ_VHQG01000002.1"/>
</dbReference>
<sequence length="160" mass="18010">MNDPVDPYFPPQVYDWFWWIVLPVFLLLLAAWIILSRVIAKRAAQPMEAPPAPVIKRYVPPPDAGPKAFARIDRVRRRFEAGDIDTRDAHIELSEIVREFGYQRTGIDARSMTLEELRESRLVPIADAVSGWYPIAFAPDPDAGIGPALDSARGVVQAWS</sequence>
<gene>
    <name evidence="2" type="ORF">FJ657_09310</name>
</gene>
<comment type="caution">
    <text evidence="2">The sequence shown here is derived from an EMBL/GenBank/DDBJ whole genome shotgun (WGS) entry which is preliminary data.</text>
</comment>
<evidence type="ECO:0000256" key="1">
    <source>
        <dbReference type="SAM" id="Phobius"/>
    </source>
</evidence>
<organism evidence="2 3">
    <name type="scientific">Schumannella soli</name>
    <dbReference type="NCBI Taxonomy" id="2590779"/>
    <lineage>
        <taxon>Bacteria</taxon>
        <taxon>Bacillati</taxon>
        <taxon>Actinomycetota</taxon>
        <taxon>Actinomycetes</taxon>
        <taxon>Micrococcales</taxon>
        <taxon>Microbacteriaceae</taxon>
        <taxon>Schumannella</taxon>
    </lineage>
</organism>
<evidence type="ECO:0000313" key="2">
    <source>
        <dbReference type="EMBL" id="TPW76013.1"/>
    </source>
</evidence>
<accession>A0A506Y289</accession>
<keyword evidence="1" id="KW-1133">Transmembrane helix</keyword>